<organism evidence="1 2">
    <name type="scientific">Sporosarcina soli</name>
    <dbReference type="NCBI Taxonomy" id="334736"/>
    <lineage>
        <taxon>Bacteria</taxon>
        <taxon>Bacillati</taxon>
        <taxon>Bacillota</taxon>
        <taxon>Bacilli</taxon>
        <taxon>Bacillales</taxon>
        <taxon>Caryophanaceae</taxon>
        <taxon>Sporosarcina</taxon>
    </lineage>
</organism>
<accession>A0ABW0TQF2</accession>
<evidence type="ECO:0000313" key="1">
    <source>
        <dbReference type="EMBL" id="MFC5590638.1"/>
    </source>
</evidence>
<dbReference type="Proteomes" id="UP001596109">
    <property type="component" value="Unassembled WGS sequence"/>
</dbReference>
<comment type="caution">
    <text evidence="1">The sequence shown here is derived from an EMBL/GenBank/DDBJ whole genome shotgun (WGS) entry which is preliminary data.</text>
</comment>
<dbReference type="RefSeq" id="WP_381437393.1">
    <property type="nucleotide sequence ID" value="NZ_JBHSNO010000008.1"/>
</dbReference>
<evidence type="ECO:0000313" key="2">
    <source>
        <dbReference type="Proteomes" id="UP001596109"/>
    </source>
</evidence>
<protein>
    <submittedName>
        <fullName evidence="1">Uncharacterized protein</fullName>
    </submittedName>
</protein>
<reference evidence="2" key="1">
    <citation type="journal article" date="2019" name="Int. J. Syst. Evol. Microbiol.">
        <title>The Global Catalogue of Microorganisms (GCM) 10K type strain sequencing project: providing services to taxonomists for standard genome sequencing and annotation.</title>
        <authorList>
            <consortium name="The Broad Institute Genomics Platform"/>
            <consortium name="The Broad Institute Genome Sequencing Center for Infectious Disease"/>
            <person name="Wu L."/>
            <person name="Ma J."/>
        </authorList>
    </citation>
    <scope>NUCLEOTIDE SEQUENCE [LARGE SCALE GENOMIC DNA]</scope>
    <source>
        <strain evidence="2">CGMCC 4.1434</strain>
    </source>
</reference>
<name>A0ABW0TQF2_9BACL</name>
<sequence>MSDREGNEQELFVKQMVRQIMKDQLNELDKGNMENNHSYVFLENKTLNMVLLYLLMKEERRTNGEMEGEDKKHSEEETIDKIEQAIADTKKEFEETITLLKEKLL</sequence>
<keyword evidence="2" id="KW-1185">Reference proteome</keyword>
<gene>
    <name evidence="1" type="ORF">ACFPRA_17160</name>
</gene>
<dbReference type="EMBL" id="JBHSNO010000008">
    <property type="protein sequence ID" value="MFC5590638.1"/>
    <property type="molecule type" value="Genomic_DNA"/>
</dbReference>
<proteinExistence type="predicted"/>